<dbReference type="PANTHER" id="PTHR36766">
    <property type="entry name" value="PLANT BROAD-SPECTRUM MILDEW RESISTANCE PROTEIN RPW8"/>
    <property type="match status" value="1"/>
</dbReference>
<dbReference type="GO" id="GO:0006952">
    <property type="term" value="P:defense response"/>
    <property type="evidence" value="ECO:0007669"/>
    <property type="project" value="UniProtKB-KW"/>
</dbReference>
<keyword evidence="4" id="KW-1185">Reference proteome</keyword>
<reference evidence="3 4" key="1">
    <citation type="journal article" date="2023" name="Hortic Res">
        <title>Pangenome of water caltrop reveals structural variations and asymmetric subgenome divergence after allopolyploidization.</title>
        <authorList>
            <person name="Zhang X."/>
            <person name="Chen Y."/>
            <person name="Wang L."/>
            <person name="Yuan Y."/>
            <person name="Fang M."/>
            <person name="Shi L."/>
            <person name="Lu R."/>
            <person name="Comes H.P."/>
            <person name="Ma Y."/>
            <person name="Chen Y."/>
            <person name="Huang G."/>
            <person name="Zhou Y."/>
            <person name="Zheng Z."/>
            <person name="Qiu Y."/>
        </authorList>
    </citation>
    <scope>NUCLEOTIDE SEQUENCE [LARGE SCALE GENOMIC DNA]</scope>
    <source>
        <tissue evidence="3">Roots</tissue>
    </source>
</reference>
<name>A0AAN7JDT8_9MYRT</name>
<sequence length="365" mass="42252">MGSLTFVPLSYVPLHMLTSLYLINLEDTEELPLELFRSLSRLQSLNITECHHMRSIPPLDQLSSLESIKLRYLRELEWMEVTENSICLYPSLENICLYDLPMFKGWKRMRMDVNRSGDQTIHSSSSSPFCIPSFSKKVKVTIRDCGMLSCKWNDNKGVCLQVGGMKYEDLEEERWRRNRSNAEEEMVVTQMGSLTFVPLSSAPLHMLTSLHLINLEDTEELPLELFQSLSHLQYFYIIKCHRLKSLSGWAILRYLCSLERLEIVDCKELDLSSMDQEEDNKAIQGIPNSQTKMRKLTLVGMDKMKTLPPWIQYLSKLESLLLYNCKNMETLPGWFSQLTSLKRLDILKCGELSRKCQGIRESAGL</sequence>
<dbReference type="SUPFAM" id="SSF52058">
    <property type="entry name" value="L domain-like"/>
    <property type="match status" value="1"/>
</dbReference>
<dbReference type="InterPro" id="IPR057135">
    <property type="entry name" value="At4g27190-like_LRR"/>
</dbReference>
<accession>A0AAN7JDT8</accession>
<dbReference type="Proteomes" id="UP001345219">
    <property type="component" value="Chromosome 12"/>
</dbReference>
<dbReference type="Pfam" id="PF23247">
    <property type="entry name" value="LRR_RPS2"/>
    <property type="match status" value="1"/>
</dbReference>
<evidence type="ECO:0000313" key="4">
    <source>
        <dbReference type="Proteomes" id="UP001345219"/>
    </source>
</evidence>
<comment type="caution">
    <text evidence="3">The sequence shown here is derived from an EMBL/GenBank/DDBJ whole genome shotgun (WGS) entry which is preliminary data.</text>
</comment>
<feature type="domain" description="Disease resistance protein At4g27190-like leucine-rich repeats" evidence="2">
    <location>
        <begin position="227"/>
        <end position="350"/>
    </location>
</feature>
<dbReference type="PANTHER" id="PTHR36766:SF40">
    <property type="entry name" value="DISEASE RESISTANCE PROTEIN RGA3"/>
    <property type="match status" value="1"/>
</dbReference>
<evidence type="ECO:0000259" key="2">
    <source>
        <dbReference type="Pfam" id="PF23247"/>
    </source>
</evidence>
<proteinExistence type="predicted"/>
<gene>
    <name evidence="3" type="ORF">SAY87_015092</name>
</gene>
<dbReference type="InterPro" id="IPR032675">
    <property type="entry name" value="LRR_dom_sf"/>
</dbReference>
<organism evidence="3 4">
    <name type="scientific">Trapa incisa</name>
    <dbReference type="NCBI Taxonomy" id="236973"/>
    <lineage>
        <taxon>Eukaryota</taxon>
        <taxon>Viridiplantae</taxon>
        <taxon>Streptophyta</taxon>
        <taxon>Embryophyta</taxon>
        <taxon>Tracheophyta</taxon>
        <taxon>Spermatophyta</taxon>
        <taxon>Magnoliopsida</taxon>
        <taxon>eudicotyledons</taxon>
        <taxon>Gunneridae</taxon>
        <taxon>Pentapetalae</taxon>
        <taxon>rosids</taxon>
        <taxon>malvids</taxon>
        <taxon>Myrtales</taxon>
        <taxon>Lythraceae</taxon>
        <taxon>Trapa</taxon>
    </lineage>
</organism>
<dbReference type="AlphaFoldDB" id="A0AAN7JDT8"/>
<dbReference type="EMBL" id="JAXIOK010000019">
    <property type="protein sequence ID" value="KAK4748506.1"/>
    <property type="molecule type" value="Genomic_DNA"/>
</dbReference>
<evidence type="ECO:0000313" key="3">
    <source>
        <dbReference type="EMBL" id="KAK4748506.1"/>
    </source>
</evidence>
<protein>
    <recommendedName>
        <fullName evidence="2">Disease resistance protein At4g27190-like leucine-rich repeats domain-containing protein</fullName>
    </recommendedName>
</protein>
<dbReference type="Gene3D" id="3.80.10.10">
    <property type="entry name" value="Ribonuclease Inhibitor"/>
    <property type="match status" value="3"/>
</dbReference>
<evidence type="ECO:0000256" key="1">
    <source>
        <dbReference type="ARBA" id="ARBA00022821"/>
    </source>
</evidence>
<keyword evidence="1" id="KW-0611">Plant defense</keyword>